<evidence type="ECO:0000256" key="1">
    <source>
        <dbReference type="SAM" id="MobiDB-lite"/>
    </source>
</evidence>
<proteinExistence type="predicted"/>
<feature type="compositionally biased region" description="Low complexity" evidence="1">
    <location>
        <begin position="21"/>
        <end position="37"/>
    </location>
</feature>
<feature type="compositionally biased region" description="Polar residues" evidence="1">
    <location>
        <begin position="1"/>
        <end position="20"/>
    </location>
</feature>
<feature type="compositionally biased region" description="Basic and acidic residues" evidence="1">
    <location>
        <begin position="309"/>
        <end position="320"/>
    </location>
</feature>
<dbReference type="EMBL" id="KZ613489">
    <property type="protein sequence ID" value="PMD19515.1"/>
    <property type="molecule type" value="Genomic_DNA"/>
</dbReference>
<dbReference type="OrthoDB" id="10466284at2759"/>
<dbReference type="AlphaFoldDB" id="A0A2J6PZP3"/>
<gene>
    <name evidence="2" type="ORF">NA56DRAFT_705685</name>
</gene>
<reference evidence="2 3" key="1">
    <citation type="submission" date="2016-05" db="EMBL/GenBank/DDBJ databases">
        <title>A degradative enzymes factory behind the ericoid mycorrhizal symbiosis.</title>
        <authorList>
            <consortium name="DOE Joint Genome Institute"/>
            <person name="Martino E."/>
            <person name="Morin E."/>
            <person name="Grelet G."/>
            <person name="Kuo A."/>
            <person name="Kohler A."/>
            <person name="Daghino S."/>
            <person name="Barry K."/>
            <person name="Choi C."/>
            <person name="Cichocki N."/>
            <person name="Clum A."/>
            <person name="Copeland A."/>
            <person name="Hainaut M."/>
            <person name="Haridas S."/>
            <person name="Labutti K."/>
            <person name="Lindquist E."/>
            <person name="Lipzen A."/>
            <person name="Khouja H.-R."/>
            <person name="Murat C."/>
            <person name="Ohm R."/>
            <person name="Olson A."/>
            <person name="Spatafora J."/>
            <person name="Veneault-Fourrey C."/>
            <person name="Henrissat B."/>
            <person name="Grigoriev I."/>
            <person name="Martin F."/>
            <person name="Perotto S."/>
        </authorList>
    </citation>
    <scope>NUCLEOTIDE SEQUENCE [LARGE SCALE GENOMIC DNA]</scope>
    <source>
        <strain evidence="2 3">UAMH 7357</strain>
    </source>
</reference>
<sequence length="1004" mass="112051">MLEQSTPSPSPRLQSLQNRGSSQQRTSSLSPSLSRVPSAGLSFLRHLGEMRRFAPTPAPAPAPAAEARPEPNPELPRFEPPYIKVPPIRRMAPQRGTTGRSAREEPMLRPPPPDRGPRFSPRRTYVSNQYTRMSMYLTKSLEEQDAFLVRSDKFKPRDVTFLPPVTPIQSPLGSDTYSAKKESITSIAPQTPAKGNSAVKEDAIEPLSSLSNGPVTPPMQMIPLITTPMAPGPYHDGEIIEAPASYKLSESPVFGVTKGRPKPVESQISKLPNSTSNNLTHDNPIFAPRNIPPLSPHDFAECVPLSPEGRFRQPRPKEYRPNTAVYGGIAPDPRPYRPKTPPAGWFLTQGQVNALCRSASMPELPKYGGTSFAERSPAIKDCQLGPTKKDLEASKHVLDPVKFIDYTKVINISHTKFARDAANQPSPFISREYIGEPSKSLSPAEAKILMLQLLPALLHIREGRAATLFEVSQHTHVSNTVISWLSANIVNCCPQRTGTTYGNLLFNAAKIMKNNWFTISAVPKFLWGMWSVPVRKLMGREVNYEWYIRVQDVFFRSIVETYNERILENYVVLGDMAYPINTVVSEAITLGERGKRAYSTIMDTVTLRPQGGGKNPQMGYSMDVAYPQPSGLGENADQDSSKNKGIPRPQRGGENGQTVCSMNRAVPRPQQGGEDIRTGSSMNTSMALPDVQKGYSTNFVPRPPSGNEKGQIGHLRDMAWPQPKHRVEKFELGYLMVTDSPPRRHGDKDIDHAANMTYPPRIHEKKFEMGHPMNTNYSPHVQQQNLGTDPPMTYPPRVHAKNIGKGYAMDMRDPHRGRAENFETGYLTNTTIPQPQDARKKVKVQRLMENTSQQMLPSAPQANKNAAMALTQVHSSPTKSDCEWSDDGSIKLNYWIHTPVIHPMAMMNSGERAEKHPKIIRPHPMQAVIEKELANSEQGEKDFQAFMHRHVPNSTVRARDTEKDSGSIAVDEPVTDELKAFFTNLDERYPKRTYARDPKKCLNK</sequence>
<feature type="region of interest" description="Disordered" evidence="1">
    <location>
        <begin position="50"/>
        <end position="122"/>
    </location>
</feature>
<accession>A0A2J6PZP3</accession>
<organism evidence="2 3">
    <name type="scientific">Hyaloscypha hepaticicola</name>
    <dbReference type="NCBI Taxonomy" id="2082293"/>
    <lineage>
        <taxon>Eukaryota</taxon>
        <taxon>Fungi</taxon>
        <taxon>Dikarya</taxon>
        <taxon>Ascomycota</taxon>
        <taxon>Pezizomycotina</taxon>
        <taxon>Leotiomycetes</taxon>
        <taxon>Helotiales</taxon>
        <taxon>Hyaloscyphaceae</taxon>
        <taxon>Hyaloscypha</taxon>
    </lineage>
</organism>
<evidence type="ECO:0000313" key="2">
    <source>
        <dbReference type="EMBL" id="PMD19515.1"/>
    </source>
</evidence>
<protein>
    <submittedName>
        <fullName evidence="2">Uncharacterized protein</fullName>
    </submittedName>
</protein>
<feature type="region of interest" description="Disordered" evidence="1">
    <location>
        <begin position="627"/>
        <end position="680"/>
    </location>
</feature>
<evidence type="ECO:0000313" key="3">
    <source>
        <dbReference type="Proteomes" id="UP000235672"/>
    </source>
</evidence>
<feature type="region of interest" description="Disordered" evidence="1">
    <location>
        <begin position="306"/>
        <end position="334"/>
    </location>
</feature>
<name>A0A2J6PZP3_9HELO</name>
<feature type="region of interest" description="Disordered" evidence="1">
    <location>
        <begin position="1"/>
        <end position="37"/>
    </location>
</feature>
<dbReference type="Proteomes" id="UP000235672">
    <property type="component" value="Unassembled WGS sequence"/>
</dbReference>
<keyword evidence="3" id="KW-1185">Reference proteome</keyword>